<organism evidence="3 4">
    <name type="scientific">Rurimicrobium arvi</name>
    <dbReference type="NCBI Taxonomy" id="2049916"/>
    <lineage>
        <taxon>Bacteria</taxon>
        <taxon>Pseudomonadati</taxon>
        <taxon>Bacteroidota</taxon>
        <taxon>Chitinophagia</taxon>
        <taxon>Chitinophagales</taxon>
        <taxon>Chitinophagaceae</taxon>
        <taxon>Rurimicrobium</taxon>
    </lineage>
</organism>
<name>A0ABP8MY88_9BACT</name>
<sequence>MATVKDFSIEEKLSAVLTLQKIDSKIDEIKTLKGELPMEVKDLEDEIAGLQTRISNIDTDIENINNYIGQRTEAKKDAIALAKKYEKQQDNVKNNREFEALTKEIEMQELEAKLCDKHIKDANFELKERMAQRTQTEEKVSIVEETLKAKKKELEKIIVDTEKEEKMLTELSNEAKEKVDERLLTAYERIRGSYSNGLAVVPIHRDSCGGCFNVIPPQRQSEIRQHKKIIVCEHCGRILVDAELDDKTKVNAG</sequence>
<gene>
    <name evidence="3" type="ORF">GCM10023092_24090</name>
</gene>
<accession>A0ABP8MY88</accession>
<feature type="domain" description="C4-type zinc ribbon" evidence="2">
    <location>
        <begin position="207"/>
        <end position="239"/>
    </location>
</feature>
<dbReference type="RefSeq" id="WP_344827416.1">
    <property type="nucleotide sequence ID" value="NZ_BAABEZ010000022.1"/>
</dbReference>
<evidence type="ECO:0000313" key="3">
    <source>
        <dbReference type="EMBL" id="GAA4457358.1"/>
    </source>
</evidence>
<dbReference type="Gene3D" id="1.10.287.1490">
    <property type="match status" value="1"/>
</dbReference>
<dbReference type="Proteomes" id="UP001501410">
    <property type="component" value="Unassembled WGS sequence"/>
</dbReference>
<proteinExistence type="predicted"/>
<dbReference type="PANTHER" id="PTHR39082">
    <property type="entry name" value="PHOSPHOLIPASE C-BETA-2-RELATED"/>
    <property type="match status" value="1"/>
</dbReference>
<keyword evidence="4" id="KW-1185">Reference proteome</keyword>
<feature type="coiled-coil region" evidence="1">
    <location>
        <begin position="40"/>
        <end position="181"/>
    </location>
</feature>
<keyword evidence="1" id="KW-0175">Coiled coil</keyword>
<comment type="caution">
    <text evidence="3">The sequence shown here is derived from an EMBL/GenBank/DDBJ whole genome shotgun (WGS) entry which is preliminary data.</text>
</comment>
<evidence type="ECO:0000259" key="2">
    <source>
        <dbReference type="Pfam" id="PF02591"/>
    </source>
</evidence>
<dbReference type="InterPro" id="IPR003743">
    <property type="entry name" value="Zf-RING_7"/>
</dbReference>
<dbReference type="PANTHER" id="PTHR39082:SF1">
    <property type="entry name" value="SCAVENGER RECEPTOR CLASS A MEMBER 3"/>
    <property type="match status" value="1"/>
</dbReference>
<reference evidence="4" key="1">
    <citation type="journal article" date="2019" name="Int. J. Syst. Evol. Microbiol.">
        <title>The Global Catalogue of Microorganisms (GCM) 10K type strain sequencing project: providing services to taxonomists for standard genome sequencing and annotation.</title>
        <authorList>
            <consortium name="The Broad Institute Genomics Platform"/>
            <consortium name="The Broad Institute Genome Sequencing Center for Infectious Disease"/>
            <person name="Wu L."/>
            <person name="Ma J."/>
        </authorList>
    </citation>
    <scope>NUCLEOTIDE SEQUENCE [LARGE SCALE GENOMIC DNA]</scope>
    <source>
        <strain evidence="4">JCM 31921</strain>
    </source>
</reference>
<evidence type="ECO:0000313" key="4">
    <source>
        <dbReference type="Proteomes" id="UP001501410"/>
    </source>
</evidence>
<dbReference type="InterPro" id="IPR052376">
    <property type="entry name" value="Oxidative_Scav/Glycosyltrans"/>
</dbReference>
<dbReference type="Pfam" id="PF02591">
    <property type="entry name" value="Zn_ribbon_9"/>
    <property type="match status" value="1"/>
</dbReference>
<dbReference type="EMBL" id="BAABEZ010000022">
    <property type="protein sequence ID" value="GAA4457358.1"/>
    <property type="molecule type" value="Genomic_DNA"/>
</dbReference>
<protein>
    <submittedName>
        <fullName evidence="3">C4-type zinc ribbon domain-containing protein</fullName>
    </submittedName>
</protein>
<evidence type="ECO:0000256" key="1">
    <source>
        <dbReference type="SAM" id="Coils"/>
    </source>
</evidence>